<keyword evidence="1" id="KW-0472">Membrane</keyword>
<dbReference type="Proteomes" id="UP000589520">
    <property type="component" value="Unassembled WGS sequence"/>
</dbReference>
<feature type="transmembrane region" description="Helical" evidence="1">
    <location>
        <begin position="121"/>
        <end position="140"/>
    </location>
</feature>
<keyword evidence="1" id="KW-1133">Transmembrane helix</keyword>
<dbReference type="AlphaFoldDB" id="A0A7Y9PK01"/>
<organism evidence="2 3">
    <name type="scientific">Granulicella arctica</name>
    <dbReference type="NCBI Taxonomy" id="940613"/>
    <lineage>
        <taxon>Bacteria</taxon>
        <taxon>Pseudomonadati</taxon>
        <taxon>Acidobacteriota</taxon>
        <taxon>Terriglobia</taxon>
        <taxon>Terriglobales</taxon>
        <taxon>Acidobacteriaceae</taxon>
        <taxon>Granulicella</taxon>
    </lineage>
</organism>
<evidence type="ECO:0008006" key="4">
    <source>
        <dbReference type="Google" id="ProtNLM"/>
    </source>
</evidence>
<feature type="transmembrane region" description="Helical" evidence="1">
    <location>
        <begin position="152"/>
        <end position="170"/>
    </location>
</feature>
<evidence type="ECO:0000313" key="3">
    <source>
        <dbReference type="Proteomes" id="UP000589520"/>
    </source>
</evidence>
<feature type="transmembrane region" description="Helical" evidence="1">
    <location>
        <begin position="89"/>
        <end position="109"/>
    </location>
</feature>
<comment type="caution">
    <text evidence="2">The sequence shown here is derived from an EMBL/GenBank/DDBJ whole genome shotgun (WGS) entry which is preliminary data.</text>
</comment>
<reference evidence="2 3" key="1">
    <citation type="submission" date="2020-07" db="EMBL/GenBank/DDBJ databases">
        <title>Genomic Encyclopedia of Type Strains, Phase IV (KMG-V): Genome sequencing to study the core and pangenomes of soil and plant-associated prokaryotes.</title>
        <authorList>
            <person name="Whitman W."/>
        </authorList>
    </citation>
    <scope>NUCLEOTIDE SEQUENCE [LARGE SCALE GENOMIC DNA]</scope>
    <source>
        <strain evidence="2 3">X4EP2</strain>
    </source>
</reference>
<evidence type="ECO:0000313" key="2">
    <source>
        <dbReference type="EMBL" id="NYF81257.1"/>
    </source>
</evidence>
<keyword evidence="1" id="KW-0812">Transmembrane</keyword>
<evidence type="ECO:0000256" key="1">
    <source>
        <dbReference type="SAM" id="Phobius"/>
    </source>
</evidence>
<sequence>MSQPEEGRAPTWFNAIALLVSLSAGAVVFLPFAFDTSPWDAVTLRVPGNQGNWWHALVGAPFFLAFPMIWLRLRSLFSRRLSTPKGRRAIWIVVGLSILGTILVELPFLFHLAGTSEWQRLLVLCLGFGIVLASAALLFLRRHAVPPTNACLVGLNTAYLANATLCLVVYSGASGNIRSRSGWLVGMIVVWPLVLELIWIFIQAFRKQPPLNNSPAL</sequence>
<feature type="transmembrane region" description="Helical" evidence="1">
    <location>
        <begin position="53"/>
        <end position="73"/>
    </location>
</feature>
<keyword evidence="3" id="KW-1185">Reference proteome</keyword>
<proteinExistence type="predicted"/>
<dbReference type="EMBL" id="JACCCW010000002">
    <property type="protein sequence ID" value="NYF81257.1"/>
    <property type="molecule type" value="Genomic_DNA"/>
</dbReference>
<feature type="transmembrane region" description="Helical" evidence="1">
    <location>
        <begin position="12"/>
        <end position="33"/>
    </location>
</feature>
<accession>A0A7Y9PK01</accession>
<name>A0A7Y9PK01_9BACT</name>
<dbReference type="RefSeq" id="WP_179493094.1">
    <property type="nucleotide sequence ID" value="NZ_JACCCW010000002.1"/>
</dbReference>
<feature type="transmembrane region" description="Helical" evidence="1">
    <location>
        <begin position="182"/>
        <end position="202"/>
    </location>
</feature>
<protein>
    <recommendedName>
        <fullName evidence="4">DUF2306 domain-containing protein</fullName>
    </recommendedName>
</protein>
<gene>
    <name evidence="2" type="ORF">HDF17_003577</name>
</gene>